<evidence type="ECO:0000313" key="9">
    <source>
        <dbReference type="EMBL" id="KDQ18231.1"/>
    </source>
</evidence>
<dbReference type="FunCoup" id="A0A067N384">
    <property type="interactions" value="37"/>
</dbReference>
<comment type="catalytic activity">
    <reaction evidence="1">
        <text>a monocarboxylic acid amide + H2O = a monocarboxylate + NH4(+)</text>
        <dbReference type="Rhea" id="RHEA:12020"/>
        <dbReference type="ChEBI" id="CHEBI:15377"/>
        <dbReference type="ChEBI" id="CHEBI:28938"/>
        <dbReference type="ChEBI" id="CHEBI:35757"/>
        <dbReference type="ChEBI" id="CHEBI:83628"/>
        <dbReference type="EC" id="3.5.1.4"/>
    </reaction>
</comment>
<keyword evidence="4" id="KW-0378">Hydrolase</keyword>
<dbReference type="Proteomes" id="UP000027195">
    <property type="component" value="Unassembled WGS sequence"/>
</dbReference>
<organism evidence="9 10">
    <name type="scientific">Botryobasidium botryosum (strain FD-172 SS1)</name>
    <dbReference type="NCBI Taxonomy" id="930990"/>
    <lineage>
        <taxon>Eukaryota</taxon>
        <taxon>Fungi</taxon>
        <taxon>Dikarya</taxon>
        <taxon>Basidiomycota</taxon>
        <taxon>Agaricomycotina</taxon>
        <taxon>Agaricomycetes</taxon>
        <taxon>Cantharellales</taxon>
        <taxon>Botryobasidiaceae</taxon>
        <taxon>Botryobasidium</taxon>
    </lineage>
</organism>
<evidence type="ECO:0000313" key="10">
    <source>
        <dbReference type="Proteomes" id="UP000027195"/>
    </source>
</evidence>
<protein>
    <recommendedName>
        <fullName evidence="3">amidase</fullName>
        <ecNumber evidence="3">3.5.1.4</ecNumber>
    </recommendedName>
</protein>
<evidence type="ECO:0000256" key="5">
    <source>
        <dbReference type="PIRSR" id="PIRSR001221-1"/>
    </source>
</evidence>
<sequence length="589" mass="64818">MLHGGASEPLQPRARRSHLSPQPRALDSTQYCDGPPAGILQWKVDERAQRLAPYKSWAVDGCGAGDDISQLVLSTKNGVLTAEERDLVQLDATELVKRLSTGQYTAVQVLTAFLKVAFRLQQFTNCLTEVFFGEGLDRAKELDAHFAKYGKVVGPLHGLPVSIKDHILLKGHDTSAGYVAWAGKKIADKDAVAVHILREAGAVFYAKTANPQTLLALETENNIYGTTRNPFNLKLSPGGSSGGESALISGHGSPLGIGTDIGGSVRIPAAFCGLYGLKPSVARLPHAGLVGSHDGMEAIIGAVGPIAKSARDLNLFCKVMLDAEPWFLEAPLLRMPWREDVVRGVGMPEKLCFAILWDDGVVHPHPPITAALKRTKQALEAAGHEVIDWEPVDDQFAWNLIHKLYFLDGGKEYRETFAEGGEKPIPAARWIMDQIERPHEPYTPGECFELNAQREAFRLKIIQHWNATKGPKTGRRVDGILAPTHPTLATPHRTIRWWGYTSYWNLVDYPGAIIPMGKFDPEAYVETDPMPAPRNETEKFISSQWSPPTYSGAPVAVQLVGRRHHEEEVLAMLNKVEDALENYKKSHPM</sequence>
<dbReference type="AlphaFoldDB" id="A0A067N384"/>
<evidence type="ECO:0000256" key="1">
    <source>
        <dbReference type="ARBA" id="ARBA00001311"/>
    </source>
</evidence>
<dbReference type="HOGENOM" id="CLU_009600_9_2_1"/>
<dbReference type="PANTHER" id="PTHR46072">
    <property type="entry name" value="AMIDASE-RELATED-RELATED"/>
    <property type="match status" value="1"/>
</dbReference>
<dbReference type="PROSITE" id="PS00571">
    <property type="entry name" value="AMIDASES"/>
    <property type="match status" value="1"/>
</dbReference>
<dbReference type="InterPro" id="IPR036928">
    <property type="entry name" value="AS_sf"/>
</dbReference>
<accession>A0A067N384</accession>
<dbReference type="PIRSF" id="PIRSF001221">
    <property type="entry name" value="Amidase_fungi"/>
    <property type="match status" value="1"/>
</dbReference>
<evidence type="ECO:0000259" key="8">
    <source>
        <dbReference type="Pfam" id="PF01425"/>
    </source>
</evidence>
<feature type="active site" description="Acyl-ester intermediate" evidence="5">
    <location>
        <position position="264"/>
    </location>
</feature>
<dbReference type="GO" id="GO:0004040">
    <property type="term" value="F:amidase activity"/>
    <property type="evidence" value="ECO:0007669"/>
    <property type="project" value="UniProtKB-EC"/>
</dbReference>
<dbReference type="SUPFAM" id="SSF75304">
    <property type="entry name" value="Amidase signature (AS) enzymes"/>
    <property type="match status" value="1"/>
</dbReference>
<feature type="active site" description="Charge relay system" evidence="5">
    <location>
        <position position="240"/>
    </location>
</feature>
<dbReference type="InterPro" id="IPR020556">
    <property type="entry name" value="Amidase_CS"/>
</dbReference>
<dbReference type="EMBL" id="KL198022">
    <property type="protein sequence ID" value="KDQ18231.1"/>
    <property type="molecule type" value="Genomic_DNA"/>
</dbReference>
<dbReference type="OrthoDB" id="6428749at2759"/>
<evidence type="ECO:0000256" key="4">
    <source>
        <dbReference type="ARBA" id="ARBA00022801"/>
    </source>
</evidence>
<evidence type="ECO:0000256" key="2">
    <source>
        <dbReference type="ARBA" id="ARBA00009199"/>
    </source>
</evidence>
<evidence type="ECO:0000256" key="7">
    <source>
        <dbReference type="SAM" id="MobiDB-lite"/>
    </source>
</evidence>
<dbReference type="InterPro" id="IPR023631">
    <property type="entry name" value="Amidase_dom"/>
</dbReference>
<name>A0A067N384_BOTB1</name>
<keyword evidence="10" id="KW-1185">Reference proteome</keyword>
<dbReference type="STRING" id="930990.A0A067N384"/>
<feature type="binding site" evidence="6">
    <location>
        <position position="240"/>
    </location>
    <ligand>
        <name>substrate</name>
    </ligand>
</feature>
<dbReference type="PANTHER" id="PTHR46072:SF4">
    <property type="entry name" value="AMIDASE C550.07-RELATED"/>
    <property type="match status" value="1"/>
</dbReference>
<dbReference type="InParanoid" id="A0A067N384"/>
<dbReference type="Gene3D" id="3.90.1300.10">
    <property type="entry name" value="Amidase signature (AS) domain"/>
    <property type="match status" value="1"/>
</dbReference>
<evidence type="ECO:0000256" key="6">
    <source>
        <dbReference type="PIRSR" id="PIRSR001221-2"/>
    </source>
</evidence>
<feature type="domain" description="Amidase" evidence="8">
    <location>
        <begin position="109"/>
        <end position="570"/>
    </location>
</feature>
<dbReference type="Pfam" id="PF01425">
    <property type="entry name" value="Amidase"/>
    <property type="match status" value="1"/>
</dbReference>
<comment type="similarity">
    <text evidence="2">Belongs to the amidase family.</text>
</comment>
<feature type="binding site" evidence="6">
    <location>
        <position position="214"/>
    </location>
    <ligand>
        <name>substrate</name>
    </ligand>
</feature>
<gene>
    <name evidence="9" type="ORF">BOTBODRAFT_155367</name>
</gene>
<dbReference type="EC" id="3.5.1.4" evidence="3"/>
<feature type="binding site" evidence="6">
    <location>
        <begin position="261"/>
        <end position="264"/>
    </location>
    <ligand>
        <name>substrate</name>
    </ligand>
</feature>
<evidence type="ECO:0000256" key="3">
    <source>
        <dbReference type="ARBA" id="ARBA00012922"/>
    </source>
</evidence>
<feature type="active site" description="Charge relay system" evidence="5">
    <location>
        <position position="164"/>
    </location>
</feature>
<proteinExistence type="inferred from homology"/>
<reference evidence="10" key="1">
    <citation type="journal article" date="2014" name="Proc. Natl. Acad. Sci. U.S.A.">
        <title>Extensive sampling of basidiomycete genomes demonstrates inadequacy of the white-rot/brown-rot paradigm for wood decay fungi.</title>
        <authorList>
            <person name="Riley R."/>
            <person name="Salamov A.A."/>
            <person name="Brown D.W."/>
            <person name="Nagy L.G."/>
            <person name="Floudas D."/>
            <person name="Held B.W."/>
            <person name="Levasseur A."/>
            <person name="Lombard V."/>
            <person name="Morin E."/>
            <person name="Otillar R."/>
            <person name="Lindquist E.A."/>
            <person name="Sun H."/>
            <person name="LaButti K.M."/>
            <person name="Schmutz J."/>
            <person name="Jabbour D."/>
            <person name="Luo H."/>
            <person name="Baker S.E."/>
            <person name="Pisabarro A.G."/>
            <person name="Walton J.D."/>
            <person name="Blanchette R.A."/>
            <person name="Henrissat B."/>
            <person name="Martin F."/>
            <person name="Cullen D."/>
            <person name="Hibbett D.S."/>
            <person name="Grigoriev I.V."/>
        </authorList>
    </citation>
    <scope>NUCLEOTIDE SEQUENCE [LARGE SCALE GENOMIC DNA]</scope>
    <source>
        <strain evidence="10">FD-172 SS1</strain>
    </source>
</reference>
<feature type="region of interest" description="Disordered" evidence="7">
    <location>
        <begin position="1"/>
        <end position="31"/>
    </location>
</feature>